<keyword evidence="3" id="KW-0804">Transcription</keyword>
<dbReference type="SUPFAM" id="SSF48498">
    <property type="entry name" value="Tetracyclin repressor-like, C-terminal domain"/>
    <property type="match status" value="1"/>
</dbReference>
<dbReference type="Proteomes" id="UP000680750">
    <property type="component" value="Chromosome"/>
</dbReference>
<dbReference type="PRINTS" id="PR00455">
    <property type="entry name" value="HTHTETR"/>
</dbReference>
<dbReference type="InterPro" id="IPR050109">
    <property type="entry name" value="HTH-type_TetR-like_transc_reg"/>
</dbReference>
<keyword evidence="2 4" id="KW-0238">DNA-binding</keyword>
<evidence type="ECO:0000256" key="1">
    <source>
        <dbReference type="ARBA" id="ARBA00023015"/>
    </source>
</evidence>
<dbReference type="OrthoDB" id="329481at2"/>
<evidence type="ECO:0000313" key="6">
    <source>
        <dbReference type="EMBL" id="BCJ31434.1"/>
    </source>
</evidence>
<dbReference type="SUPFAM" id="SSF46689">
    <property type="entry name" value="Homeodomain-like"/>
    <property type="match status" value="1"/>
</dbReference>
<dbReference type="InterPro" id="IPR009057">
    <property type="entry name" value="Homeodomain-like_sf"/>
</dbReference>
<dbReference type="KEGG" id="aser:Asera_55420"/>
<evidence type="ECO:0000256" key="4">
    <source>
        <dbReference type="PROSITE-ProRule" id="PRU00335"/>
    </source>
</evidence>
<evidence type="ECO:0000256" key="3">
    <source>
        <dbReference type="ARBA" id="ARBA00023163"/>
    </source>
</evidence>
<dbReference type="InterPro" id="IPR036271">
    <property type="entry name" value="Tet_transcr_reg_TetR-rel_C_sf"/>
</dbReference>
<name>A0A810L7D0_9ACTN</name>
<dbReference type="Gene3D" id="1.10.10.60">
    <property type="entry name" value="Homeodomain-like"/>
    <property type="match status" value="1"/>
</dbReference>
<keyword evidence="1" id="KW-0805">Transcription regulation</keyword>
<dbReference type="Pfam" id="PF00440">
    <property type="entry name" value="TetR_N"/>
    <property type="match status" value="1"/>
</dbReference>
<dbReference type="PROSITE" id="PS50977">
    <property type="entry name" value="HTH_TETR_2"/>
    <property type="match status" value="1"/>
</dbReference>
<evidence type="ECO:0000256" key="2">
    <source>
        <dbReference type="ARBA" id="ARBA00023125"/>
    </source>
</evidence>
<dbReference type="InterPro" id="IPR001647">
    <property type="entry name" value="HTH_TetR"/>
</dbReference>
<organism evidence="6 7">
    <name type="scientific">Actinocatenispora sera</name>
    <dbReference type="NCBI Taxonomy" id="390989"/>
    <lineage>
        <taxon>Bacteria</taxon>
        <taxon>Bacillati</taxon>
        <taxon>Actinomycetota</taxon>
        <taxon>Actinomycetes</taxon>
        <taxon>Micromonosporales</taxon>
        <taxon>Micromonosporaceae</taxon>
        <taxon>Actinocatenispora</taxon>
    </lineage>
</organism>
<evidence type="ECO:0000259" key="5">
    <source>
        <dbReference type="PROSITE" id="PS50977"/>
    </source>
</evidence>
<keyword evidence="7" id="KW-1185">Reference proteome</keyword>
<dbReference type="PANTHER" id="PTHR30055">
    <property type="entry name" value="HTH-TYPE TRANSCRIPTIONAL REGULATOR RUTR"/>
    <property type="match status" value="1"/>
</dbReference>
<reference evidence="6" key="1">
    <citation type="submission" date="2020-08" db="EMBL/GenBank/DDBJ databases">
        <title>Whole genome shotgun sequence of Actinocatenispora sera NBRC 101916.</title>
        <authorList>
            <person name="Komaki H."/>
            <person name="Tamura T."/>
        </authorList>
    </citation>
    <scope>NUCLEOTIDE SEQUENCE</scope>
    <source>
        <strain evidence="6">NBRC 101916</strain>
    </source>
</reference>
<dbReference type="GO" id="GO:0000976">
    <property type="term" value="F:transcription cis-regulatory region binding"/>
    <property type="evidence" value="ECO:0007669"/>
    <property type="project" value="TreeGrafter"/>
</dbReference>
<dbReference type="PANTHER" id="PTHR30055:SF151">
    <property type="entry name" value="TRANSCRIPTIONAL REGULATORY PROTEIN"/>
    <property type="match status" value="1"/>
</dbReference>
<protein>
    <submittedName>
        <fullName evidence="6">TetR family transcriptional regulator</fullName>
    </submittedName>
</protein>
<dbReference type="GO" id="GO:0003700">
    <property type="term" value="F:DNA-binding transcription factor activity"/>
    <property type="evidence" value="ECO:0007669"/>
    <property type="project" value="TreeGrafter"/>
</dbReference>
<dbReference type="EMBL" id="AP023354">
    <property type="protein sequence ID" value="BCJ31434.1"/>
    <property type="molecule type" value="Genomic_DNA"/>
</dbReference>
<dbReference type="GO" id="GO:0045892">
    <property type="term" value="P:negative regulation of DNA-templated transcription"/>
    <property type="evidence" value="ECO:0007669"/>
    <property type="project" value="InterPro"/>
</dbReference>
<dbReference type="Pfam" id="PF02909">
    <property type="entry name" value="TetR_C_1"/>
    <property type="match status" value="1"/>
</dbReference>
<dbReference type="Gene3D" id="1.10.357.10">
    <property type="entry name" value="Tetracycline Repressor, domain 2"/>
    <property type="match status" value="1"/>
</dbReference>
<dbReference type="InterPro" id="IPR004111">
    <property type="entry name" value="Repressor_TetR_C"/>
</dbReference>
<proteinExistence type="predicted"/>
<dbReference type="RefSeq" id="WP_051801508.1">
    <property type="nucleotide sequence ID" value="NZ_AP023354.1"/>
</dbReference>
<sequence>MPTQRLTAEQITTAALDLMDSDGLAAVSMRGLAQRLGVGTMTLYGYYRSREELLDAVVDAATAGAANHRDPGRTGSEPVDELTELFTALHRTLSEHPALYRIRMSRPFLSPGVLRLCDRALGQLRRAGLDDAAAVRGYRTLYLFTLGCVTYASQDAADTRSALGALPSGDFPHLSALAPTMVATAGSPDEFETGLATLLTAILGTTG</sequence>
<feature type="domain" description="HTH tetR-type" evidence="5">
    <location>
        <begin position="5"/>
        <end position="65"/>
    </location>
</feature>
<accession>A0A810L7D0</accession>
<feature type="DNA-binding region" description="H-T-H motif" evidence="4">
    <location>
        <begin position="28"/>
        <end position="47"/>
    </location>
</feature>
<dbReference type="AlphaFoldDB" id="A0A810L7D0"/>
<evidence type="ECO:0000313" key="7">
    <source>
        <dbReference type="Proteomes" id="UP000680750"/>
    </source>
</evidence>
<gene>
    <name evidence="6" type="ORF">Asera_55420</name>
</gene>